<dbReference type="Proteomes" id="UP001165296">
    <property type="component" value="Unassembled WGS sequence"/>
</dbReference>
<protein>
    <submittedName>
        <fullName evidence="1">DUF3800 domain-containing protein</fullName>
    </submittedName>
</protein>
<sequence length="378" mass="43542">MKSLTAYIDESGSHGFDFSKSGNSTYFIIAAILVEDSAVDNLQNEFENIKLSLNQRGELKSSNLGKRQEGLRVKLLTALNNLDFKYYCVIVNKESIHRNTGLQYKESFYKFLYGILYNNLYRTFTDLSIIADELISPEFVSGFKKYINTRHQHDLFTQKEILFEKSDKTSLLQLADIIGGSLNRYYAKKSSTNPEDILANKCLSKTLWPNQHGTYTVEGEGGPDKFQEVISKLALLRINDYINNNIDTNEHIVKARVMFLNYLMNVFQFESKSRFVYTSEILDHLNKNLATDIKEQFIRQQIVGPLRSEGILLVSNTNGYKVPSSKNDILAFFNLFSKIINPMVNRLRKSHEAIYQATNGELNILEYPEFEYLKKLID</sequence>
<name>A0ABS8AR87_9BACT</name>
<gene>
    <name evidence="1" type="ORF">LGH74_12045</name>
</gene>
<accession>A0ABS8AR87</accession>
<keyword evidence="2" id="KW-1185">Reference proteome</keyword>
<dbReference type="RefSeq" id="WP_226175993.1">
    <property type="nucleotide sequence ID" value="NZ_JAJADR010000003.1"/>
</dbReference>
<organism evidence="1 2">
    <name type="scientific">Hymenobacter lucidus</name>
    <dbReference type="NCBI Taxonomy" id="2880930"/>
    <lineage>
        <taxon>Bacteria</taxon>
        <taxon>Pseudomonadati</taxon>
        <taxon>Bacteroidota</taxon>
        <taxon>Cytophagia</taxon>
        <taxon>Cytophagales</taxon>
        <taxon>Hymenobacteraceae</taxon>
        <taxon>Hymenobacter</taxon>
    </lineage>
</organism>
<dbReference type="EMBL" id="JAJADR010000003">
    <property type="protein sequence ID" value="MCB2408710.1"/>
    <property type="molecule type" value="Genomic_DNA"/>
</dbReference>
<dbReference type="Pfam" id="PF12686">
    <property type="entry name" value="DUF3800"/>
    <property type="match status" value="1"/>
</dbReference>
<proteinExistence type="predicted"/>
<dbReference type="InterPro" id="IPR024524">
    <property type="entry name" value="DUF3800"/>
</dbReference>
<comment type="caution">
    <text evidence="1">The sequence shown here is derived from an EMBL/GenBank/DDBJ whole genome shotgun (WGS) entry which is preliminary data.</text>
</comment>
<reference evidence="1" key="1">
    <citation type="submission" date="2021-10" db="EMBL/GenBank/DDBJ databases">
        <authorList>
            <person name="Dean J.D."/>
            <person name="Kim M.K."/>
            <person name="Newey C.N."/>
            <person name="Stoker T.S."/>
            <person name="Thompson D.W."/>
            <person name="Grose J.H."/>
        </authorList>
    </citation>
    <scope>NUCLEOTIDE SEQUENCE</scope>
    <source>
        <strain evidence="1">BT178</strain>
    </source>
</reference>
<evidence type="ECO:0000313" key="1">
    <source>
        <dbReference type="EMBL" id="MCB2408710.1"/>
    </source>
</evidence>
<evidence type="ECO:0000313" key="2">
    <source>
        <dbReference type="Proteomes" id="UP001165296"/>
    </source>
</evidence>